<name>A0A8S1MSM8_PARPR</name>
<dbReference type="EMBL" id="CAJJDM010000074">
    <property type="protein sequence ID" value="CAD8084047.1"/>
    <property type="molecule type" value="Genomic_DNA"/>
</dbReference>
<gene>
    <name evidence="1" type="ORF">PPRIM_AZ9-3.1.T0710150</name>
</gene>
<dbReference type="Proteomes" id="UP000688137">
    <property type="component" value="Unassembled WGS sequence"/>
</dbReference>
<reference evidence="1" key="1">
    <citation type="submission" date="2021-01" db="EMBL/GenBank/DDBJ databases">
        <authorList>
            <consortium name="Genoscope - CEA"/>
            <person name="William W."/>
        </authorList>
    </citation>
    <scope>NUCLEOTIDE SEQUENCE</scope>
</reference>
<evidence type="ECO:0000313" key="2">
    <source>
        <dbReference type="Proteomes" id="UP000688137"/>
    </source>
</evidence>
<comment type="caution">
    <text evidence="1">The sequence shown here is derived from an EMBL/GenBank/DDBJ whole genome shotgun (WGS) entry which is preliminary data.</text>
</comment>
<evidence type="ECO:0000313" key="1">
    <source>
        <dbReference type="EMBL" id="CAD8084047.1"/>
    </source>
</evidence>
<protein>
    <submittedName>
        <fullName evidence="1">Uncharacterized protein</fullName>
    </submittedName>
</protein>
<organism evidence="1 2">
    <name type="scientific">Paramecium primaurelia</name>
    <dbReference type="NCBI Taxonomy" id="5886"/>
    <lineage>
        <taxon>Eukaryota</taxon>
        <taxon>Sar</taxon>
        <taxon>Alveolata</taxon>
        <taxon>Ciliophora</taxon>
        <taxon>Intramacronucleata</taxon>
        <taxon>Oligohymenophorea</taxon>
        <taxon>Peniculida</taxon>
        <taxon>Parameciidae</taxon>
        <taxon>Paramecium</taxon>
    </lineage>
</organism>
<sequence length="112" mass="13041">MWARYSSTVFACATQNKIFFYDLNVDKIGKLAEQKYNIAFNQRDPIILVGDTHSGITLLKLSRNLTKFGIKASNFPDGKVPKELENMSIKEYEKQKMENLLQVVSKWEREDY</sequence>
<dbReference type="AlphaFoldDB" id="A0A8S1MSM8"/>
<accession>A0A8S1MSM8</accession>
<proteinExistence type="predicted"/>
<keyword evidence="2" id="KW-1185">Reference proteome</keyword>